<feature type="region of interest" description="Disordered" evidence="1">
    <location>
        <begin position="1"/>
        <end position="37"/>
    </location>
</feature>
<gene>
    <name evidence="3" type="ORF">NQ314_010080</name>
</gene>
<dbReference type="InterPro" id="IPR029526">
    <property type="entry name" value="PGBD"/>
</dbReference>
<name>A0AAV8XTD6_9CUCU</name>
<dbReference type="PANTHER" id="PTHR47272:SF2">
    <property type="entry name" value="PIGGYBAC TRANSPOSABLE ELEMENT-DERIVED PROTEIN 3-LIKE"/>
    <property type="match status" value="1"/>
</dbReference>
<dbReference type="AlphaFoldDB" id="A0AAV8XTD6"/>
<feature type="compositionally biased region" description="Basic and acidic residues" evidence="1">
    <location>
        <begin position="187"/>
        <end position="196"/>
    </location>
</feature>
<reference evidence="3" key="1">
    <citation type="journal article" date="2023" name="Insect Mol. Biol.">
        <title>Genome sequencing provides insights into the evolution of gene families encoding plant cell wall-degrading enzymes in longhorned beetles.</title>
        <authorList>
            <person name="Shin N.R."/>
            <person name="Okamura Y."/>
            <person name="Kirsch R."/>
            <person name="Pauchet Y."/>
        </authorList>
    </citation>
    <scope>NUCLEOTIDE SEQUENCE</scope>
    <source>
        <strain evidence="3">RBIC_L_NR</strain>
    </source>
</reference>
<accession>A0AAV8XTD6</accession>
<comment type="caution">
    <text evidence="3">The sequence shown here is derived from an EMBL/GenBank/DDBJ whole genome shotgun (WGS) entry which is preliminary data.</text>
</comment>
<dbReference type="Proteomes" id="UP001162156">
    <property type="component" value="Unassembled WGS sequence"/>
</dbReference>
<evidence type="ECO:0000259" key="2">
    <source>
        <dbReference type="Pfam" id="PF13843"/>
    </source>
</evidence>
<dbReference type="PANTHER" id="PTHR47272">
    <property type="entry name" value="DDE_TNP_1_7 DOMAIN-CONTAINING PROTEIN"/>
    <property type="match status" value="1"/>
</dbReference>
<feature type="domain" description="PiggyBac transposable element-derived protein" evidence="2">
    <location>
        <begin position="41"/>
        <end position="92"/>
    </location>
</feature>
<feature type="compositionally biased region" description="Low complexity" evidence="1">
    <location>
        <begin position="27"/>
        <end position="36"/>
    </location>
</feature>
<evidence type="ECO:0000313" key="3">
    <source>
        <dbReference type="EMBL" id="KAJ8942377.1"/>
    </source>
</evidence>
<proteinExistence type="predicted"/>
<dbReference type="Pfam" id="PF13843">
    <property type="entry name" value="DDE_Tnp_1_7"/>
    <property type="match status" value="1"/>
</dbReference>
<keyword evidence="4" id="KW-1185">Reference proteome</keyword>
<dbReference type="EMBL" id="JANEYF010002775">
    <property type="protein sequence ID" value="KAJ8942377.1"/>
    <property type="molecule type" value="Genomic_DNA"/>
</dbReference>
<feature type="compositionally biased region" description="Acidic residues" evidence="1">
    <location>
        <begin position="1"/>
        <end position="26"/>
    </location>
</feature>
<sequence>MIVDDLEEALEDENMESDGNNDEDNTGNDCDNNVNTCDDESPAKAVNDYRRCMGGIDRAHMIKSYHAIDRKSRKWWHRSFWHFKDRALVNSFIISKQATKNGLKLKDFRLEVISGLVGANRMKRDLGRRSMSPFFENSYKVHVPKNVRTDQAKHMPVYGTSRRYSSAYEVSLNSESNDNTEDTENNEVEKSDKDQGYGEENDLNES</sequence>
<feature type="compositionally biased region" description="Acidic residues" evidence="1">
    <location>
        <begin position="197"/>
        <end position="206"/>
    </location>
</feature>
<evidence type="ECO:0000256" key="1">
    <source>
        <dbReference type="SAM" id="MobiDB-lite"/>
    </source>
</evidence>
<protein>
    <recommendedName>
        <fullName evidence="2">PiggyBac transposable element-derived protein domain-containing protein</fullName>
    </recommendedName>
</protein>
<feature type="region of interest" description="Disordered" evidence="1">
    <location>
        <begin position="169"/>
        <end position="206"/>
    </location>
</feature>
<evidence type="ECO:0000313" key="4">
    <source>
        <dbReference type="Proteomes" id="UP001162156"/>
    </source>
</evidence>
<organism evidence="3 4">
    <name type="scientific">Rhamnusium bicolor</name>
    <dbReference type="NCBI Taxonomy" id="1586634"/>
    <lineage>
        <taxon>Eukaryota</taxon>
        <taxon>Metazoa</taxon>
        <taxon>Ecdysozoa</taxon>
        <taxon>Arthropoda</taxon>
        <taxon>Hexapoda</taxon>
        <taxon>Insecta</taxon>
        <taxon>Pterygota</taxon>
        <taxon>Neoptera</taxon>
        <taxon>Endopterygota</taxon>
        <taxon>Coleoptera</taxon>
        <taxon>Polyphaga</taxon>
        <taxon>Cucujiformia</taxon>
        <taxon>Chrysomeloidea</taxon>
        <taxon>Cerambycidae</taxon>
        <taxon>Lepturinae</taxon>
        <taxon>Rhagiini</taxon>
        <taxon>Rhamnusium</taxon>
    </lineage>
</organism>